<accession>A0A8S3R875</accession>
<protein>
    <submittedName>
        <fullName evidence="1">Uncharacterized protein</fullName>
    </submittedName>
</protein>
<proteinExistence type="predicted"/>
<comment type="caution">
    <text evidence="1">The sequence shown here is derived from an EMBL/GenBank/DDBJ whole genome shotgun (WGS) entry which is preliminary data.</text>
</comment>
<dbReference type="Proteomes" id="UP000683360">
    <property type="component" value="Unassembled WGS sequence"/>
</dbReference>
<organism evidence="1 2">
    <name type="scientific">Mytilus edulis</name>
    <name type="common">Blue mussel</name>
    <dbReference type="NCBI Taxonomy" id="6550"/>
    <lineage>
        <taxon>Eukaryota</taxon>
        <taxon>Metazoa</taxon>
        <taxon>Spiralia</taxon>
        <taxon>Lophotrochozoa</taxon>
        <taxon>Mollusca</taxon>
        <taxon>Bivalvia</taxon>
        <taxon>Autobranchia</taxon>
        <taxon>Pteriomorphia</taxon>
        <taxon>Mytilida</taxon>
        <taxon>Mytiloidea</taxon>
        <taxon>Mytilidae</taxon>
        <taxon>Mytilinae</taxon>
        <taxon>Mytilus</taxon>
    </lineage>
</organism>
<evidence type="ECO:0000313" key="1">
    <source>
        <dbReference type="EMBL" id="CAG2204836.1"/>
    </source>
</evidence>
<sequence length="183" mass="20535">MDIWKTPDLVYRVADIEKSNEDNVKELKDNVRSLALHANPSESLILLSLDELAKKARKQNDDDAETFDELSRQAQRHQGSINVATLTLNVIGGKASDLVEKAMAKCLMVKEVEQKITVNKANHMEKWKPLLPWLMLTLLLPVCITISCLRRPLDGIRECFPLVLECTIIKALEDLAQEMASGG</sequence>
<evidence type="ECO:0000313" key="2">
    <source>
        <dbReference type="Proteomes" id="UP000683360"/>
    </source>
</evidence>
<dbReference type="OrthoDB" id="6107036at2759"/>
<reference evidence="1" key="1">
    <citation type="submission" date="2021-03" db="EMBL/GenBank/DDBJ databases">
        <authorList>
            <person name="Bekaert M."/>
        </authorList>
    </citation>
    <scope>NUCLEOTIDE SEQUENCE</scope>
</reference>
<dbReference type="AlphaFoldDB" id="A0A8S3R875"/>
<keyword evidence="2" id="KW-1185">Reference proteome</keyword>
<dbReference type="EMBL" id="CAJPWZ010000984">
    <property type="protein sequence ID" value="CAG2204836.1"/>
    <property type="molecule type" value="Genomic_DNA"/>
</dbReference>
<gene>
    <name evidence="1" type="ORF">MEDL_19228</name>
</gene>
<name>A0A8S3R875_MYTED</name>